<evidence type="ECO:0000256" key="5">
    <source>
        <dbReference type="ARBA" id="ARBA00022692"/>
    </source>
</evidence>
<keyword evidence="6 10" id="KW-1133">Transmembrane helix</keyword>
<dbReference type="EMBL" id="DTMF01000027">
    <property type="protein sequence ID" value="HGF32947.1"/>
    <property type="molecule type" value="Genomic_DNA"/>
</dbReference>
<dbReference type="SUPFAM" id="SSF103088">
    <property type="entry name" value="OmpA-like"/>
    <property type="match status" value="1"/>
</dbReference>
<reference evidence="12" key="1">
    <citation type="journal article" date="2020" name="mSystems">
        <title>Genome- and Community-Level Interaction Insights into Carbon Utilization and Element Cycling Functions of Hydrothermarchaeota in Hydrothermal Sediment.</title>
        <authorList>
            <person name="Zhou Z."/>
            <person name="Liu Y."/>
            <person name="Xu W."/>
            <person name="Pan J."/>
            <person name="Luo Z.H."/>
            <person name="Li M."/>
        </authorList>
    </citation>
    <scope>NUCLEOTIDE SEQUENCE [LARGE SCALE GENOMIC DNA]</scope>
    <source>
        <strain evidence="12">SpSt-897</strain>
    </source>
</reference>
<evidence type="ECO:0000256" key="6">
    <source>
        <dbReference type="ARBA" id="ARBA00022989"/>
    </source>
</evidence>
<sequence>MRRPRSAPTNSPGPSRDRWLVSYADYVTLLLAFFVTIYAISQMDNSKLIQAQYSIQRALNAPVFLGGFPLEPGLGERSAPGIRGDLPAASLRAAAQTQIEEVAQAVRESLHDQANLQDIRLMITGRGLVIHLPEFLLFASGEAQIRPEAEPLLDRLAGLLRKIPNQVVVEGHTDNRPINTPQFPSNWELSVHRATNLLRYLVKKDHLDPARFAAAGYGEFAPLASNDEEAGRRLNRRVDIVIKPLLRGREPGL</sequence>
<organism evidence="12">
    <name type="scientific">Desulfobacca acetoxidans</name>
    <dbReference type="NCBI Taxonomy" id="60893"/>
    <lineage>
        <taxon>Bacteria</taxon>
        <taxon>Pseudomonadati</taxon>
        <taxon>Thermodesulfobacteriota</taxon>
        <taxon>Desulfobaccia</taxon>
        <taxon>Desulfobaccales</taxon>
        <taxon>Desulfobaccaceae</taxon>
        <taxon>Desulfobacca</taxon>
    </lineage>
</organism>
<comment type="subcellular location">
    <subcellularLocation>
        <location evidence="1">Cell membrane</location>
        <topology evidence="1">Single-pass membrane protein</topology>
    </subcellularLocation>
    <subcellularLocation>
        <location evidence="2">Cell outer membrane</location>
    </subcellularLocation>
</comment>
<name>A0A7C3YZH0_9BACT</name>
<dbReference type="AlphaFoldDB" id="A0A7C3YZH0"/>
<dbReference type="Pfam" id="PF13677">
    <property type="entry name" value="MotB_plug"/>
    <property type="match status" value="1"/>
</dbReference>
<accession>A0A7C3YZH0</accession>
<evidence type="ECO:0000256" key="4">
    <source>
        <dbReference type="ARBA" id="ARBA00022475"/>
    </source>
</evidence>
<keyword evidence="4" id="KW-1003">Cell membrane</keyword>
<dbReference type="Gene3D" id="3.30.1330.60">
    <property type="entry name" value="OmpA-like domain"/>
    <property type="match status" value="1"/>
</dbReference>
<dbReference type="GO" id="GO:0005886">
    <property type="term" value="C:plasma membrane"/>
    <property type="evidence" value="ECO:0007669"/>
    <property type="project" value="UniProtKB-SubCell"/>
</dbReference>
<evidence type="ECO:0000259" key="11">
    <source>
        <dbReference type="PROSITE" id="PS51123"/>
    </source>
</evidence>
<dbReference type="PANTHER" id="PTHR30329:SF21">
    <property type="entry name" value="LIPOPROTEIN YIAD-RELATED"/>
    <property type="match status" value="1"/>
</dbReference>
<dbReference type="InterPro" id="IPR050330">
    <property type="entry name" value="Bact_OuterMem_StrucFunc"/>
</dbReference>
<dbReference type="PANTHER" id="PTHR30329">
    <property type="entry name" value="STATOR ELEMENT OF FLAGELLAR MOTOR COMPLEX"/>
    <property type="match status" value="1"/>
</dbReference>
<comment type="similarity">
    <text evidence="3">Belongs to the MotB family.</text>
</comment>
<evidence type="ECO:0000313" key="12">
    <source>
        <dbReference type="EMBL" id="HGF32947.1"/>
    </source>
</evidence>
<dbReference type="Pfam" id="PF00691">
    <property type="entry name" value="OmpA"/>
    <property type="match status" value="1"/>
</dbReference>
<feature type="domain" description="OmpA-like" evidence="11">
    <location>
        <begin position="125"/>
        <end position="246"/>
    </location>
</feature>
<keyword evidence="5 10" id="KW-0812">Transmembrane</keyword>
<gene>
    <name evidence="12" type="ORF">ENW96_00970</name>
</gene>
<keyword evidence="7 9" id="KW-0472">Membrane</keyword>
<evidence type="ECO:0000256" key="7">
    <source>
        <dbReference type="ARBA" id="ARBA00023136"/>
    </source>
</evidence>
<evidence type="ECO:0000256" key="1">
    <source>
        <dbReference type="ARBA" id="ARBA00004162"/>
    </source>
</evidence>
<keyword evidence="8" id="KW-0998">Cell outer membrane</keyword>
<dbReference type="InterPro" id="IPR036737">
    <property type="entry name" value="OmpA-like_sf"/>
</dbReference>
<dbReference type="PROSITE" id="PS51123">
    <property type="entry name" value="OMPA_2"/>
    <property type="match status" value="1"/>
</dbReference>
<proteinExistence type="inferred from homology"/>
<protein>
    <recommendedName>
        <fullName evidence="11">OmpA-like domain-containing protein</fullName>
    </recommendedName>
</protein>
<dbReference type="InterPro" id="IPR025713">
    <property type="entry name" value="MotB-like_N_dom"/>
</dbReference>
<dbReference type="CDD" id="cd07185">
    <property type="entry name" value="OmpA_C-like"/>
    <property type="match status" value="1"/>
</dbReference>
<dbReference type="PRINTS" id="PR01021">
    <property type="entry name" value="OMPADOMAIN"/>
</dbReference>
<dbReference type="InterPro" id="IPR006665">
    <property type="entry name" value="OmpA-like"/>
</dbReference>
<feature type="transmembrane region" description="Helical" evidence="10">
    <location>
        <begin position="20"/>
        <end position="40"/>
    </location>
</feature>
<evidence type="ECO:0000256" key="9">
    <source>
        <dbReference type="PROSITE-ProRule" id="PRU00473"/>
    </source>
</evidence>
<dbReference type="GO" id="GO:0009279">
    <property type="term" value="C:cell outer membrane"/>
    <property type="evidence" value="ECO:0007669"/>
    <property type="project" value="UniProtKB-SubCell"/>
</dbReference>
<evidence type="ECO:0000256" key="2">
    <source>
        <dbReference type="ARBA" id="ARBA00004442"/>
    </source>
</evidence>
<evidence type="ECO:0000256" key="3">
    <source>
        <dbReference type="ARBA" id="ARBA00008914"/>
    </source>
</evidence>
<evidence type="ECO:0000256" key="10">
    <source>
        <dbReference type="SAM" id="Phobius"/>
    </source>
</evidence>
<comment type="caution">
    <text evidence="12">The sequence shown here is derived from an EMBL/GenBank/DDBJ whole genome shotgun (WGS) entry which is preliminary data.</text>
</comment>
<dbReference type="InterPro" id="IPR006664">
    <property type="entry name" value="OMP_bac"/>
</dbReference>
<evidence type="ECO:0000256" key="8">
    <source>
        <dbReference type="ARBA" id="ARBA00023237"/>
    </source>
</evidence>